<dbReference type="AlphaFoldDB" id="A0A0A9GXN5"/>
<name>A0A0A9GXN5_ARUDO</name>
<reference evidence="1" key="1">
    <citation type="submission" date="2014-09" db="EMBL/GenBank/DDBJ databases">
        <authorList>
            <person name="Magalhaes I.L.F."/>
            <person name="Oliveira U."/>
            <person name="Santos F.R."/>
            <person name="Vidigal T.H.D.A."/>
            <person name="Brescovit A.D."/>
            <person name="Santos A.J."/>
        </authorList>
    </citation>
    <scope>NUCLEOTIDE SEQUENCE</scope>
    <source>
        <tissue evidence="1">Shoot tissue taken approximately 20 cm above the soil surface</tissue>
    </source>
</reference>
<proteinExistence type="predicted"/>
<evidence type="ECO:0000313" key="1">
    <source>
        <dbReference type="EMBL" id="JAE28304.1"/>
    </source>
</evidence>
<reference evidence="1" key="2">
    <citation type="journal article" date="2015" name="Data Brief">
        <title>Shoot transcriptome of the giant reed, Arundo donax.</title>
        <authorList>
            <person name="Barrero R.A."/>
            <person name="Guerrero F.D."/>
            <person name="Moolhuijzen P."/>
            <person name="Goolsby J.A."/>
            <person name="Tidwell J."/>
            <person name="Bellgard S.E."/>
            <person name="Bellgard M.I."/>
        </authorList>
    </citation>
    <scope>NUCLEOTIDE SEQUENCE</scope>
    <source>
        <tissue evidence="1">Shoot tissue taken approximately 20 cm above the soil surface</tissue>
    </source>
</reference>
<sequence length="44" mass="5170">MPKLPDNEYYDLAIHMLASCYEIEIRKKLPISHGDCYLVSSKRK</sequence>
<accession>A0A0A9GXN5</accession>
<dbReference type="EMBL" id="GBRH01169592">
    <property type="protein sequence ID" value="JAE28304.1"/>
    <property type="molecule type" value="Transcribed_RNA"/>
</dbReference>
<protein>
    <submittedName>
        <fullName evidence="1">Uncharacterized protein</fullName>
    </submittedName>
</protein>
<organism evidence="1">
    <name type="scientific">Arundo donax</name>
    <name type="common">Giant reed</name>
    <name type="synonym">Donax arundinaceus</name>
    <dbReference type="NCBI Taxonomy" id="35708"/>
    <lineage>
        <taxon>Eukaryota</taxon>
        <taxon>Viridiplantae</taxon>
        <taxon>Streptophyta</taxon>
        <taxon>Embryophyta</taxon>
        <taxon>Tracheophyta</taxon>
        <taxon>Spermatophyta</taxon>
        <taxon>Magnoliopsida</taxon>
        <taxon>Liliopsida</taxon>
        <taxon>Poales</taxon>
        <taxon>Poaceae</taxon>
        <taxon>PACMAD clade</taxon>
        <taxon>Arundinoideae</taxon>
        <taxon>Arundineae</taxon>
        <taxon>Arundo</taxon>
    </lineage>
</organism>